<evidence type="ECO:0000256" key="3">
    <source>
        <dbReference type="SAM" id="MobiDB-lite"/>
    </source>
</evidence>
<proteinExistence type="predicted"/>
<dbReference type="Ensembl" id="ENSMZET00005024885.1">
    <property type="protein sequence ID" value="ENSMZEP00005024096.1"/>
    <property type="gene ID" value="ENSMZEG00005018023.1"/>
</dbReference>
<dbReference type="InterPro" id="IPR050216">
    <property type="entry name" value="LRR_domain-containing"/>
</dbReference>
<dbReference type="PANTHER" id="PTHR48051:SF35">
    <property type="entry name" value="LEUCINE-RICH REPEAT-CONTAINING PROTEIN 27"/>
    <property type="match status" value="1"/>
</dbReference>
<dbReference type="InterPro" id="IPR001611">
    <property type="entry name" value="Leu-rich_rpt"/>
</dbReference>
<feature type="region of interest" description="Disordered" evidence="3">
    <location>
        <begin position="349"/>
        <end position="401"/>
    </location>
</feature>
<dbReference type="AlphaFoldDB" id="A0A3P9CQL6"/>
<dbReference type="PROSITE" id="PS51450">
    <property type="entry name" value="LRR"/>
    <property type="match status" value="2"/>
</dbReference>
<reference evidence="4" key="3">
    <citation type="submission" date="2025-09" db="UniProtKB">
        <authorList>
            <consortium name="Ensembl"/>
        </authorList>
    </citation>
    <scope>IDENTIFICATION</scope>
</reference>
<dbReference type="Proteomes" id="UP000265160">
    <property type="component" value="LG13"/>
</dbReference>
<dbReference type="InterPro" id="IPR032675">
    <property type="entry name" value="LRR_dom_sf"/>
</dbReference>
<dbReference type="STRING" id="106582.ENSMZEP00005024096"/>
<dbReference type="Gene3D" id="3.80.10.10">
    <property type="entry name" value="Ribonuclease Inhibitor"/>
    <property type="match status" value="1"/>
</dbReference>
<evidence type="ECO:0000256" key="1">
    <source>
        <dbReference type="ARBA" id="ARBA00022614"/>
    </source>
</evidence>
<protein>
    <submittedName>
        <fullName evidence="4">Leucine rich repeat containing 27</fullName>
    </submittedName>
</protein>
<dbReference type="GO" id="GO:0005737">
    <property type="term" value="C:cytoplasm"/>
    <property type="evidence" value="ECO:0007669"/>
    <property type="project" value="TreeGrafter"/>
</dbReference>
<sequence length="475" mass="53875">MPLSTSAEVKDKQQEISLPKRHSCILSIPVKRLGLLCAMTSPEKEAELPGAQLSFVFGSSVVRAPIPRTPPEDADPQEPAECYSTETLCLSRSQLKHVPDGPLRNSKLKYLSLEGNQICSIPGSVFISLPNLLWLDLRKNLIESLPPEIGLHRCLKTLLLEGNPISELPPELGNVISLKGLNLRDCPIHFPPQEIVQQGLQSILQYLRSALAHRPVSTRKNPPELPAVEKLQLLELRGMEEQEESGDVEELQRFKELKHQLILLDRAELGSIPQRDKNLNPKLLLSGRRKKTATKAGMIPQLPLFDSPPWKRPEERKQAAMKELNEKKAILEQKRKSQVSLQKCCTQARISQDKKMSEHKEKEHERQKRREEAEVDSKPGFEDSSGAPRTSGRCEGDRSARDLERQICARAEKIQERCRNPRGTTSEQMAAAMEDVEEMRKLQMQLLERKRTQGRDLEKTFMIFTGDTWPGFLDK</sequence>
<keyword evidence="2" id="KW-0677">Repeat</keyword>
<dbReference type="PANTHER" id="PTHR48051">
    <property type="match status" value="1"/>
</dbReference>
<dbReference type="SUPFAM" id="SSF52058">
    <property type="entry name" value="L domain-like"/>
    <property type="match status" value="1"/>
</dbReference>
<evidence type="ECO:0000256" key="2">
    <source>
        <dbReference type="ARBA" id="ARBA00022737"/>
    </source>
</evidence>
<dbReference type="GeneTree" id="ENSGT00390000007203"/>
<reference evidence="4 5" key="1">
    <citation type="journal article" date="2014" name="Nature">
        <title>The genomic substrate for adaptive radiation in African cichlid fish.</title>
        <authorList>
            <person name="Brawand D."/>
            <person name="Wagner C.E."/>
            <person name="Li Y.I."/>
            <person name="Malinsky M."/>
            <person name="Keller I."/>
            <person name="Fan S."/>
            <person name="Simakov O."/>
            <person name="Ng A.Y."/>
            <person name="Lim Z.W."/>
            <person name="Bezault E."/>
            <person name="Turner-Maier J."/>
            <person name="Johnson J."/>
            <person name="Alcazar R."/>
            <person name="Noh H.J."/>
            <person name="Russell P."/>
            <person name="Aken B."/>
            <person name="Alfoldi J."/>
            <person name="Amemiya C."/>
            <person name="Azzouzi N."/>
            <person name="Baroiller J.F."/>
            <person name="Barloy-Hubler F."/>
            <person name="Berlin A."/>
            <person name="Bloomquist R."/>
            <person name="Carleton K.L."/>
            <person name="Conte M.A."/>
            <person name="D'Cotta H."/>
            <person name="Eshel O."/>
            <person name="Gaffney L."/>
            <person name="Galibert F."/>
            <person name="Gante H.F."/>
            <person name="Gnerre S."/>
            <person name="Greuter L."/>
            <person name="Guyon R."/>
            <person name="Haddad N.S."/>
            <person name="Haerty W."/>
            <person name="Harris R.M."/>
            <person name="Hofmann H.A."/>
            <person name="Hourlier T."/>
            <person name="Hulata G."/>
            <person name="Jaffe D.B."/>
            <person name="Lara M."/>
            <person name="Lee A.P."/>
            <person name="MacCallum I."/>
            <person name="Mwaiko S."/>
            <person name="Nikaido M."/>
            <person name="Nishihara H."/>
            <person name="Ozouf-Costaz C."/>
            <person name="Penman D.J."/>
            <person name="Przybylski D."/>
            <person name="Rakotomanga M."/>
            <person name="Renn S.C.P."/>
            <person name="Ribeiro F.J."/>
            <person name="Ron M."/>
            <person name="Salzburger W."/>
            <person name="Sanchez-Pulido L."/>
            <person name="Santos M.E."/>
            <person name="Searle S."/>
            <person name="Sharpe T."/>
            <person name="Swofford R."/>
            <person name="Tan F.J."/>
            <person name="Williams L."/>
            <person name="Young S."/>
            <person name="Yin S."/>
            <person name="Okada N."/>
            <person name="Kocher T.D."/>
            <person name="Miska E.A."/>
            <person name="Lander E.S."/>
            <person name="Venkatesh B."/>
            <person name="Fernald R.D."/>
            <person name="Meyer A."/>
            <person name="Ponting C.P."/>
            <person name="Streelman J.T."/>
            <person name="Lindblad-Toh K."/>
            <person name="Seehausen O."/>
            <person name="Di Palma F."/>
        </authorList>
    </citation>
    <scope>NUCLEOTIDE SEQUENCE</scope>
</reference>
<organism evidence="4 5">
    <name type="scientific">Maylandia zebra</name>
    <name type="common">zebra mbuna</name>
    <dbReference type="NCBI Taxonomy" id="106582"/>
    <lineage>
        <taxon>Eukaryota</taxon>
        <taxon>Metazoa</taxon>
        <taxon>Chordata</taxon>
        <taxon>Craniata</taxon>
        <taxon>Vertebrata</taxon>
        <taxon>Euteleostomi</taxon>
        <taxon>Actinopterygii</taxon>
        <taxon>Neopterygii</taxon>
        <taxon>Teleostei</taxon>
        <taxon>Neoteleostei</taxon>
        <taxon>Acanthomorphata</taxon>
        <taxon>Ovalentaria</taxon>
        <taxon>Cichlomorphae</taxon>
        <taxon>Cichliformes</taxon>
        <taxon>Cichlidae</taxon>
        <taxon>African cichlids</taxon>
        <taxon>Pseudocrenilabrinae</taxon>
        <taxon>Haplochromini</taxon>
        <taxon>Maylandia</taxon>
        <taxon>Maylandia zebra complex</taxon>
    </lineage>
</organism>
<evidence type="ECO:0000313" key="4">
    <source>
        <dbReference type="Ensembl" id="ENSMZEP00005024096.1"/>
    </source>
</evidence>
<keyword evidence="5" id="KW-1185">Reference proteome</keyword>
<dbReference type="InterPro" id="IPR003591">
    <property type="entry name" value="Leu-rich_rpt_typical-subtyp"/>
</dbReference>
<dbReference type="SMART" id="SM00369">
    <property type="entry name" value="LRR_TYP"/>
    <property type="match status" value="3"/>
</dbReference>
<accession>A0A3P9CQL6</accession>
<name>A0A3P9CQL6_9CICH</name>
<evidence type="ECO:0000313" key="5">
    <source>
        <dbReference type="Proteomes" id="UP000265160"/>
    </source>
</evidence>
<reference evidence="4" key="2">
    <citation type="submission" date="2025-08" db="UniProtKB">
        <authorList>
            <consortium name="Ensembl"/>
        </authorList>
    </citation>
    <scope>IDENTIFICATION</scope>
</reference>
<feature type="compositionally biased region" description="Basic and acidic residues" evidence="3">
    <location>
        <begin position="309"/>
        <end position="319"/>
    </location>
</feature>
<feature type="region of interest" description="Disordered" evidence="3">
    <location>
        <begin position="287"/>
        <end position="319"/>
    </location>
</feature>
<dbReference type="Pfam" id="PF13855">
    <property type="entry name" value="LRR_8"/>
    <property type="match status" value="1"/>
</dbReference>
<feature type="compositionally biased region" description="Basic and acidic residues" evidence="3">
    <location>
        <begin position="351"/>
        <end position="381"/>
    </location>
</feature>
<feature type="compositionally biased region" description="Basic and acidic residues" evidence="3">
    <location>
        <begin position="392"/>
        <end position="401"/>
    </location>
</feature>
<keyword evidence="1" id="KW-0433">Leucine-rich repeat</keyword>